<dbReference type="OrthoDB" id="9796486at2"/>
<dbReference type="NCBIfam" id="TIGR04025">
    <property type="entry name" value="PPOX_FMN_DR2398"/>
    <property type="match status" value="1"/>
</dbReference>
<dbReference type="InterPro" id="IPR012349">
    <property type="entry name" value="Split_barrel_FMN-bd"/>
</dbReference>
<dbReference type="PANTHER" id="PTHR42815:SF2">
    <property type="entry name" value="FAD-BINDING, PUTATIVE (AFU_ORTHOLOGUE AFUA_6G07600)-RELATED"/>
    <property type="match status" value="1"/>
</dbReference>
<protein>
    <submittedName>
        <fullName evidence="2">Flavin-nucleotide-binding protein</fullName>
    </submittedName>
</protein>
<evidence type="ECO:0000313" key="3">
    <source>
        <dbReference type="Proteomes" id="UP000190667"/>
    </source>
</evidence>
<dbReference type="SUPFAM" id="SSF50475">
    <property type="entry name" value="FMN-binding split barrel"/>
    <property type="match status" value="1"/>
</dbReference>
<dbReference type="STRING" id="1926881.BTJ39_12015"/>
<proteinExistence type="predicted"/>
<dbReference type="AlphaFoldDB" id="A0A1S8YLX6"/>
<organism evidence="2 3">
    <name type="scientific">Izhakiella australiensis</name>
    <dbReference type="NCBI Taxonomy" id="1926881"/>
    <lineage>
        <taxon>Bacteria</taxon>
        <taxon>Pseudomonadati</taxon>
        <taxon>Pseudomonadota</taxon>
        <taxon>Gammaproteobacteria</taxon>
        <taxon>Enterobacterales</taxon>
        <taxon>Erwiniaceae</taxon>
        <taxon>Izhakiella</taxon>
    </lineage>
</organism>
<gene>
    <name evidence="2" type="ORF">BTJ39_12015</name>
</gene>
<sequence>MEKEIVRDLEKLEALYGKPTQPSLVKEVTYIHPLYRPWIEKSPFVALATAGRGGLDVSPRGDTPGFVEIEDDNTLLLPDRRGNNRLDSLRNLIEDDRIALLFLVPGLGEMLRINGRAEIDIAPALLARFVHDGVPPRSVLRIHVESVFFQRGRAALRSGLWLAESQIASGVLPSPEAILKAIGSEQPDPRASRGSGG</sequence>
<dbReference type="InterPro" id="IPR024029">
    <property type="entry name" value="Pyridox_Oxase_FMN-dep"/>
</dbReference>
<evidence type="ECO:0000313" key="2">
    <source>
        <dbReference type="EMBL" id="OON39756.1"/>
    </source>
</evidence>
<dbReference type="Proteomes" id="UP000190667">
    <property type="component" value="Unassembled WGS sequence"/>
</dbReference>
<accession>A0A1S8YLX6</accession>
<dbReference type="PANTHER" id="PTHR42815">
    <property type="entry name" value="FAD-BINDING, PUTATIVE (AFU_ORTHOLOGUE AFUA_6G07600)-RELATED"/>
    <property type="match status" value="1"/>
</dbReference>
<keyword evidence="3" id="KW-1185">Reference proteome</keyword>
<dbReference type="RefSeq" id="WP_078002945.1">
    <property type="nucleotide sequence ID" value="NZ_MRUL01000007.1"/>
</dbReference>
<dbReference type="Pfam" id="PF01243">
    <property type="entry name" value="PNPOx_N"/>
    <property type="match status" value="1"/>
</dbReference>
<comment type="caution">
    <text evidence="2">The sequence shown here is derived from an EMBL/GenBank/DDBJ whole genome shotgun (WGS) entry which is preliminary data.</text>
</comment>
<dbReference type="EMBL" id="MRUL01000007">
    <property type="protein sequence ID" value="OON39756.1"/>
    <property type="molecule type" value="Genomic_DNA"/>
</dbReference>
<reference evidence="2 3" key="1">
    <citation type="submission" date="2016-12" db="EMBL/GenBank/DDBJ databases">
        <title>Izhakiella australiana sp. nov. of genus Izhakiella isolated from Australian desert.</title>
        <authorList>
            <person name="Ji M."/>
        </authorList>
    </citation>
    <scope>NUCLEOTIDE SEQUENCE [LARGE SCALE GENOMIC DNA]</scope>
    <source>
        <strain evidence="2 3">D4N98</strain>
    </source>
</reference>
<dbReference type="Gene3D" id="2.30.110.10">
    <property type="entry name" value="Electron Transport, Fmn-binding Protein, Chain A"/>
    <property type="match status" value="1"/>
</dbReference>
<feature type="domain" description="Pyridoxamine 5'-phosphate oxidase N-terminal" evidence="1">
    <location>
        <begin position="33"/>
        <end position="150"/>
    </location>
</feature>
<dbReference type="InterPro" id="IPR011576">
    <property type="entry name" value="Pyridox_Oxase_N"/>
</dbReference>
<name>A0A1S8YLX6_9GAMM</name>
<evidence type="ECO:0000259" key="1">
    <source>
        <dbReference type="Pfam" id="PF01243"/>
    </source>
</evidence>